<dbReference type="CDD" id="cd02194">
    <property type="entry name" value="ThiL"/>
    <property type="match status" value="1"/>
</dbReference>
<dbReference type="Proteomes" id="UP000315628">
    <property type="component" value="Unassembled WGS sequence"/>
</dbReference>
<feature type="binding site" evidence="1">
    <location>
        <position position="53"/>
    </location>
    <ligand>
        <name>Mg(2+)</name>
        <dbReference type="ChEBI" id="CHEBI:18420"/>
        <label>1</label>
    </ligand>
</feature>
<comment type="similarity">
    <text evidence="1">Belongs to the thiamine-monophosphate kinase family.</text>
</comment>
<dbReference type="Gene3D" id="3.30.1330.10">
    <property type="entry name" value="PurM-like, N-terminal domain"/>
    <property type="match status" value="1"/>
</dbReference>
<dbReference type="NCBIfam" id="TIGR01379">
    <property type="entry name" value="thiL"/>
    <property type="match status" value="1"/>
</dbReference>
<feature type="binding site" evidence="1">
    <location>
        <begin position="130"/>
        <end position="131"/>
    </location>
    <ligand>
        <name>ATP</name>
        <dbReference type="ChEBI" id="CHEBI:30616"/>
    </ligand>
</feature>
<evidence type="ECO:0000313" key="6">
    <source>
        <dbReference type="Proteomes" id="UP000315628"/>
    </source>
</evidence>
<dbReference type="PIRSF" id="PIRSF005303">
    <property type="entry name" value="Thiam_monoph_kin"/>
    <property type="match status" value="1"/>
</dbReference>
<keyword evidence="1" id="KW-0067">ATP-binding</keyword>
<evidence type="ECO:0000313" key="5">
    <source>
        <dbReference type="EMBL" id="TWD14297.1"/>
    </source>
</evidence>
<keyword evidence="1" id="KW-0479">Metal-binding</keyword>
<gene>
    <name evidence="1" type="primary">thiL</name>
    <name evidence="5" type="ORF">FB557_1705</name>
</gene>
<organism evidence="5 6">
    <name type="scientific">Marihabitans asiaticum</name>
    <dbReference type="NCBI Taxonomy" id="415218"/>
    <lineage>
        <taxon>Bacteria</taxon>
        <taxon>Bacillati</taxon>
        <taxon>Actinomycetota</taxon>
        <taxon>Actinomycetes</taxon>
        <taxon>Micrococcales</taxon>
        <taxon>Intrasporangiaceae</taxon>
        <taxon>Marihabitans</taxon>
    </lineage>
</organism>
<dbReference type="Pfam" id="PF00586">
    <property type="entry name" value="AIRS"/>
    <property type="match status" value="1"/>
</dbReference>
<dbReference type="InterPro" id="IPR010918">
    <property type="entry name" value="PurM-like_C_dom"/>
</dbReference>
<dbReference type="EC" id="2.7.4.16" evidence="1"/>
<dbReference type="InterPro" id="IPR036921">
    <property type="entry name" value="PurM-like_N_sf"/>
</dbReference>
<comment type="catalytic activity">
    <reaction evidence="1">
        <text>thiamine phosphate + ATP = thiamine diphosphate + ADP</text>
        <dbReference type="Rhea" id="RHEA:15913"/>
        <dbReference type="ChEBI" id="CHEBI:30616"/>
        <dbReference type="ChEBI" id="CHEBI:37575"/>
        <dbReference type="ChEBI" id="CHEBI:58937"/>
        <dbReference type="ChEBI" id="CHEBI:456216"/>
        <dbReference type="EC" id="2.7.4.16"/>
    </reaction>
</comment>
<feature type="binding site" evidence="1">
    <location>
        <position position="83"/>
    </location>
    <ligand>
        <name>Mg(2+)</name>
        <dbReference type="ChEBI" id="CHEBI:18420"/>
        <label>2</label>
    </ligand>
</feature>
<sequence length="356" mass="36285">MIDDTTTLGELDEEHILAELLPVLTRHTSATVRVGVGDDAAVLAAHVSVVATTDTMVKGVDWRDDWSLPQEVGRKLVAQNVSDLAAMGARPTGLLLTVASEPNLPLRWLLQLGEGVSAAAAEAGTVVVGGDVSAAPGGVVLLGMTAIGDLEGRAPVTRAGARPGDVVAVRGSLGRSGAGLRLLGQGAAREEMTGAAAQLVADHCAPRPPWEAGAEAAAAGATSMIDLSDGLVRDASRVARASDVRLDLESDLLAVQVAALAEVVGEEAAWADVLGGGEEHSLLATFGPTARPPHGWLAIGAVAAAHDAESPVTLDGQRVEVTGWDHFDRSTAGREGVAGPRALPGTTKGRSETDRP</sequence>
<dbReference type="GO" id="GO:0009030">
    <property type="term" value="F:thiamine-phosphate kinase activity"/>
    <property type="evidence" value="ECO:0007669"/>
    <property type="project" value="UniProtKB-UniRule"/>
</dbReference>
<evidence type="ECO:0000256" key="2">
    <source>
        <dbReference type="SAM" id="MobiDB-lite"/>
    </source>
</evidence>
<name>A0A560W9J4_9MICO</name>
<dbReference type="OrthoDB" id="9802811at2"/>
<feature type="binding site" evidence="1">
    <location>
        <position position="83"/>
    </location>
    <ligand>
        <name>Mg(2+)</name>
        <dbReference type="ChEBI" id="CHEBI:18420"/>
        <label>3</label>
    </ligand>
</feature>
<keyword evidence="1" id="KW-0460">Magnesium</keyword>
<dbReference type="GO" id="GO:0005524">
    <property type="term" value="F:ATP binding"/>
    <property type="evidence" value="ECO:0007669"/>
    <property type="project" value="UniProtKB-UniRule"/>
</dbReference>
<evidence type="ECO:0000259" key="4">
    <source>
        <dbReference type="Pfam" id="PF02769"/>
    </source>
</evidence>
<feature type="binding site" evidence="1">
    <location>
        <position position="54"/>
    </location>
    <ligand>
        <name>Mg(2+)</name>
        <dbReference type="ChEBI" id="CHEBI:18420"/>
        <label>1</label>
    </ligand>
</feature>
<feature type="binding site" evidence="1">
    <location>
        <position position="228"/>
    </location>
    <ligand>
        <name>ATP</name>
        <dbReference type="ChEBI" id="CHEBI:30616"/>
    </ligand>
</feature>
<feature type="binding site" evidence="1">
    <location>
        <position position="52"/>
    </location>
    <ligand>
        <name>Mg(2+)</name>
        <dbReference type="ChEBI" id="CHEBI:18420"/>
        <label>4</label>
    </ligand>
</feature>
<dbReference type="SUPFAM" id="SSF55326">
    <property type="entry name" value="PurM N-terminal domain-like"/>
    <property type="match status" value="1"/>
</dbReference>
<keyword evidence="1 5" id="KW-0418">Kinase</keyword>
<dbReference type="GO" id="GO:0009229">
    <property type="term" value="P:thiamine diphosphate biosynthetic process"/>
    <property type="evidence" value="ECO:0007669"/>
    <property type="project" value="UniProtKB-UniRule"/>
</dbReference>
<comment type="function">
    <text evidence="1">Catalyzes the ATP-dependent phosphorylation of thiamine-monophosphate (TMP) to form thiamine-pyrophosphate (TPP), the active form of vitamin B1.</text>
</comment>
<dbReference type="InterPro" id="IPR006283">
    <property type="entry name" value="ThiL-like"/>
</dbReference>
<feature type="binding site" evidence="1">
    <location>
        <position position="83"/>
    </location>
    <ligand>
        <name>Mg(2+)</name>
        <dbReference type="ChEBI" id="CHEBI:18420"/>
        <label>4</label>
    </ligand>
</feature>
<dbReference type="EMBL" id="VIUW01000003">
    <property type="protein sequence ID" value="TWD14297.1"/>
    <property type="molecule type" value="Genomic_DNA"/>
</dbReference>
<keyword evidence="1" id="KW-0808">Transferase</keyword>
<feature type="binding site" evidence="1">
    <location>
        <position position="39"/>
    </location>
    <ligand>
        <name>Mg(2+)</name>
        <dbReference type="ChEBI" id="CHEBI:18420"/>
        <label>4</label>
    </ligand>
</feature>
<feature type="binding site" evidence="1">
    <location>
        <position position="54"/>
    </location>
    <ligand>
        <name>Mg(2+)</name>
        <dbReference type="ChEBI" id="CHEBI:18420"/>
        <label>2</label>
    </ligand>
</feature>
<feature type="binding site" evidence="1">
    <location>
        <position position="278"/>
    </location>
    <ligand>
        <name>substrate</name>
    </ligand>
</feature>
<keyword evidence="1" id="KW-0547">Nucleotide-binding</keyword>
<keyword evidence="6" id="KW-1185">Reference proteome</keyword>
<feature type="domain" description="PurM-like N-terminal" evidence="3">
    <location>
        <begin position="37"/>
        <end position="148"/>
    </location>
</feature>
<feature type="binding site" evidence="1">
    <location>
        <position position="39"/>
    </location>
    <ligand>
        <name>Mg(2+)</name>
        <dbReference type="ChEBI" id="CHEBI:18420"/>
        <label>3</label>
    </ligand>
</feature>
<dbReference type="PANTHER" id="PTHR30270:SF0">
    <property type="entry name" value="THIAMINE-MONOPHOSPHATE KINASE"/>
    <property type="match status" value="1"/>
</dbReference>
<dbReference type="AlphaFoldDB" id="A0A560W9J4"/>
<comment type="pathway">
    <text evidence="1">Cofactor biosynthesis; thiamine diphosphate biosynthesis; thiamine diphosphate from thiamine phosphate: step 1/1.</text>
</comment>
<dbReference type="UniPathway" id="UPA00060">
    <property type="reaction ID" value="UER00142"/>
</dbReference>
<feature type="binding site" evidence="1">
    <location>
        <position position="61"/>
    </location>
    <ligand>
        <name>substrate</name>
    </ligand>
</feature>
<dbReference type="RefSeq" id="WP_144857182.1">
    <property type="nucleotide sequence ID" value="NZ_BAAAYT010000005.1"/>
</dbReference>
<evidence type="ECO:0000259" key="3">
    <source>
        <dbReference type="Pfam" id="PF00586"/>
    </source>
</evidence>
<accession>A0A560W9J4</accession>
<dbReference type="HAMAP" id="MF_02128">
    <property type="entry name" value="TMP_kinase"/>
    <property type="match status" value="1"/>
</dbReference>
<dbReference type="GO" id="GO:0009228">
    <property type="term" value="P:thiamine biosynthetic process"/>
    <property type="evidence" value="ECO:0007669"/>
    <property type="project" value="UniProtKB-KW"/>
</dbReference>
<dbReference type="Gene3D" id="3.90.650.10">
    <property type="entry name" value="PurM-like C-terminal domain"/>
    <property type="match status" value="1"/>
</dbReference>
<dbReference type="PANTHER" id="PTHR30270">
    <property type="entry name" value="THIAMINE-MONOPHOSPHATE KINASE"/>
    <property type="match status" value="1"/>
</dbReference>
<reference evidence="5 6" key="1">
    <citation type="submission" date="2019-06" db="EMBL/GenBank/DDBJ databases">
        <title>Sequencing the genomes of 1000 actinobacteria strains.</title>
        <authorList>
            <person name="Klenk H.-P."/>
        </authorList>
    </citation>
    <scope>NUCLEOTIDE SEQUENCE [LARGE SCALE GENOMIC DNA]</scope>
    <source>
        <strain evidence="5 6">DSM 18935</strain>
    </source>
</reference>
<comment type="caution">
    <text evidence="5">The sequence shown here is derived from an EMBL/GenBank/DDBJ whole genome shotgun (WGS) entry which is preliminary data.</text>
</comment>
<feature type="domain" description="PurM-like C-terminal" evidence="4">
    <location>
        <begin position="162"/>
        <end position="258"/>
    </location>
</feature>
<feature type="binding site" evidence="1">
    <location>
        <position position="324"/>
    </location>
    <ligand>
        <name>substrate</name>
    </ligand>
</feature>
<protein>
    <recommendedName>
        <fullName evidence="1">Thiamine-monophosphate kinase</fullName>
        <shortName evidence="1">TMP kinase</shortName>
        <shortName evidence="1">Thiamine-phosphate kinase</shortName>
        <ecNumber evidence="1">2.7.4.16</ecNumber>
    </recommendedName>
</protein>
<feature type="region of interest" description="Disordered" evidence="2">
    <location>
        <begin position="328"/>
        <end position="356"/>
    </location>
</feature>
<feature type="binding site" evidence="1">
    <location>
        <position position="226"/>
    </location>
    <ligand>
        <name>Mg(2+)</name>
        <dbReference type="ChEBI" id="CHEBI:18420"/>
        <label>3</label>
    </ligand>
</feature>
<feature type="binding site" evidence="1">
    <location>
        <position position="131"/>
    </location>
    <ligand>
        <name>Mg(2+)</name>
        <dbReference type="ChEBI" id="CHEBI:18420"/>
        <label>1</label>
    </ligand>
</feature>
<dbReference type="GO" id="GO:0000287">
    <property type="term" value="F:magnesium ion binding"/>
    <property type="evidence" value="ECO:0007669"/>
    <property type="project" value="UniProtKB-UniRule"/>
</dbReference>
<comment type="miscellaneous">
    <text evidence="1">Reaction mechanism of ThiL seems to utilize a direct, inline transfer of the gamma-phosphate of ATP to TMP rather than a phosphorylated enzyme intermediate.</text>
</comment>
<dbReference type="InterPro" id="IPR016188">
    <property type="entry name" value="PurM-like_N"/>
</dbReference>
<comment type="caution">
    <text evidence="1">Lacks conserved residue(s) required for the propagation of feature annotation.</text>
</comment>
<keyword evidence="1" id="KW-0784">Thiamine biosynthesis</keyword>
<dbReference type="Pfam" id="PF02769">
    <property type="entry name" value="AIRS_C"/>
    <property type="match status" value="1"/>
</dbReference>
<feature type="binding site" evidence="1">
    <location>
        <position position="158"/>
    </location>
    <ligand>
        <name>ATP</name>
        <dbReference type="ChEBI" id="CHEBI:30616"/>
    </ligand>
</feature>
<feature type="binding site" evidence="1">
    <location>
        <position position="229"/>
    </location>
    <ligand>
        <name>Mg(2+)</name>
        <dbReference type="ChEBI" id="CHEBI:18420"/>
        <label>5</label>
    </ligand>
</feature>
<evidence type="ECO:0000256" key="1">
    <source>
        <dbReference type="HAMAP-Rule" id="MF_02128"/>
    </source>
</evidence>
<dbReference type="SUPFAM" id="SSF56042">
    <property type="entry name" value="PurM C-terminal domain-like"/>
    <property type="match status" value="1"/>
</dbReference>
<proteinExistence type="inferred from homology"/>
<dbReference type="InterPro" id="IPR036676">
    <property type="entry name" value="PurM-like_C_sf"/>
</dbReference>